<dbReference type="PIRSF" id="PIRSF000188">
    <property type="entry name" value="Phe_leu_dh"/>
    <property type="match status" value="1"/>
</dbReference>
<dbReference type="KEGG" id="mmai:sS8_3518"/>
<evidence type="ECO:0000256" key="2">
    <source>
        <dbReference type="ARBA" id="ARBA00006382"/>
    </source>
</evidence>
<comment type="similarity">
    <text evidence="2 7">Belongs to the Glu/Leu/Phe/Val dehydrogenases family.</text>
</comment>
<sequence>MNLFQILETTGHEKVFFCRDEKAGLRAIIAIHNAGFGAAMGATRLWPYASEIDALRDVLRLSRGMTYKAACANIPVGGGKGVIIARPEEKTGELLKAYGRFVDSLNGSFITGQDVNLTPRDVRQIRQETRYVVGADEKSGGPALLTALGVLQGIRAAVRYRLGRRDLYRLKVAIQGLGNVGKNLCRLLHEQGAELIVSDVDEARTEEMTRLYEAAAVEPDQIFSRDADVFSPCALGGVLNGTTIPRLKASIIAGCANNQLEDEQADSHGLKQKGILYCPDYVINAGGLINVYHEMIGYEEEKALSHVDRIHDTLLEIFEKAEREGITTHEAAHRLGESRIAETAPNETGSRLN</sequence>
<keyword evidence="4 6" id="KW-0520">NAD</keyword>
<proteinExistence type="inferred from homology"/>
<dbReference type="CDD" id="cd01075">
    <property type="entry name" value="NAD_bind_Leu_Phe_Val_DH"/>
    <property type="match status" value="1"/>
</dbReference>
<feature type="domain" description="Glutamate/phenylalanine/leucine/valine/L-tryptophan dehydrogenase C-terminal" evidence="9">
    <location>
        <begin position="140"/>
        <end position="349"/>
    </location>
</feature>
<evidence type="ECO:0000256" key="5">
    <source>
        <dbReference type="PIRSR" id="PIRSR000188-1"/>
    </source>
</evidence>
<dbReference type="EMBL" id="AP017928">
    <property type="protein sequence ID" value="BBA35455.1"/>
    <property type="molecule type" value="Genomic_DNA"/>
</dbReference>
<dbReference type="InterPro" id="IPR036291">
    <property type="entry name" value="NAD(P)-bd_dom_sf"/>
</dbReference>
<dbReference type="OrthoDB" id="9803297at2"/>
<dbReference type="PRINTS" id="PR00082">
    <property type="entry name" value="GLFDHDRGNASE"/>
</dbReference>
<dbReference type="RefSeq" id="WP_119630731.1">
    <property type="nucleotide sequence ID" value="NZ_AP017928.1"/>
</dbReference>
<dbReference type="Pfam" id="PF02812">
    <property type="entry name" value="ELFV_dehydrog_N"/>
    <property type="match status" value="1"/>
</dbReference>
<evidence type="ECO:0000313" key="11">
    <source>
        <dbReference type="Proteomes" id="UP000266313"/>
    </source>
</evidence>
<dbReference type="AlphaFoldDB" id="A0A250KUZ6"/>
<protein>
    <submittedName>
        <fullName evidence="10">Glu/Leu/Phe/Val dehydrogenase</fullName>
    </submittedName>
</protein>
<evidence type="ECO:0000259" key="9">
    <source>
        <dbReference type="SMART" id="SM00839"/>
    </source>
</evidence>
<evidence type="ECO:0000256" key="8">
    <source>
        <dbReference type="SAM" id="MobiDB-lite"/>
    </source>
</evidence>
<dbReference type="InterPro" id="IPR006095">
    <property type="entry name" value="Glu/Leu/Phe/Val/Trp_DH"/>
</dbReference>
<evidence type="ECO:0000256" key="7">
    <source>
        <dbReference type="RuleBase" id="RU004417"/>
    </source>
</evidence>
<dbReference type="InterPro" id="IPR006096">
    <property type="entry name" value="Glu/Leu/Phe/Val/Trp_DH_C"/>
</dbReference>
<evidence type="ECO:0000256" key="3">
    <source>
        <dbReference type="ARBA" id="ARBA00023002"/>
    </source>
</evidence>
<evidence type="ECO:0000313" key="10">
    <source>
        <dbReference type="EMBL" id="BBA35455.1"/>
    </source>
</evidence>
<dbReference type="GO" id="GO:0006520">
    <property type="term" value="P:amino acid metabolic process"/>
    <property type="evidence" value="ECO:0007669"/>
    <property type="project" value="InterPro"/>
</dbReference>
<dbReference type="GO" id="GO:0016639">
    <property type="term" value="F:oxidoreductase activity, acting on the CH-NH2 group of donors, NAD or NADP as acceptor"/>
    <property type="evidence" value="ECO:0007669"/>
    <property type="project" value="InterPro"/>
</dbReference>
<dbReference type="Gene3D" id="3.40.50.720">
    <property type="entry name" value="NAD(P)-binding Rossmann-like Domain"/>
    <property type="match status" value="1"/>
</dbReference>
<dbReference type="SUPFAM" id="SSF53223">
    <property type="entry name" value="Aminoacid dehydrogenase-like, N-terminal domain"/>
    <property type="match status" value="1"/>
</dbReference>
<feature type="region of interest" description="Disordered" evidence="8">
    <location>
        <begin position="330"/>
        <end position="353"/>
    </location>
</feature>
<dbReference type="PANTHER" id="PTHR42722:SF1">
    <property type="entry name" value="VALINE DEHYDROGENASE"/>
    <property type="match status" value="1"/>
</dbReference>
<gene>
    <name evidence="10" type="ORF">sS8_3518</name>
</gene>
<feature type="compositionally biased region" description="Basic and acidic residues" evidence="8">
    <location>
        <begin position="330"/>
        <end position="340"/>
    </location>
</feature>
<keyword evidence="11" id="KW-1185">Reference proteome</keyword>
<name>A0A250KUZ6_9GAMM</name>
<keyword evidence="6" id="KW-0547">Nucleotide-binding</keyword>
<dbReference type="GO" id="GO:0000166">
    <property type="term" value="F:nucleotide binding"/>
    <property type="evidence" value="ECO:0007669"/>
    <property type="project" value="UniProtKB-KW"/>
</dbReference>
<organism evidence="10 11">
    <name type="scientific">Methylocaldum marinum</name>
    <dbReference type="NCBI Taxonomy" id="1432792"/>
    <lineage>
        <taxon>Bacteria</taxon>
        <taxon>Pseudomonadati</taxon>
        <taxon>Pseudomonadota</taxon>
        <taxon>Gammaproteobacteria</taxon>
        <taxon>Methylococcales</taxon>
        <taxon>Methylococcaceae</taxon>
        <taxon>Methylocaldum</taxon>
    </lineage>
</organism>
<feature type="active site" description="Proton donor/acceptor" evidence="5">
    <location>
        <position position="80"/>
    </location>
</feature>
<reference evidence="10 11" key="1">
    <citation type="submission" date="2016-12" db="EMBL/GenBank/DDBJ databases">
        <title>Genome sequencing of Methylocaldum marinum.</title>
        <authorList>
            <person name="Takeuchi M."/>
            <person name="Kamagata Y."/>
            <person name="Hiraoka S."/>
            <person name="Oshima K."/>
            <person name="Hattori M."/>
            <person name="Iwasaki W."/>
        </authorList>
    </citation>
    <scope>NUCLEOTIDE SEQUENCE [LARGE SCALE GENOMIC DNA]</scope>
    <source>
        <strain evidence="10 11">S8</strain>
    </source>
</reference>
<dbReference type="InterPro" id="IPR016211">
    <property type="entry name" value="Glu/Phe/Leu/Val/Trp_DH_bac/arc"/>
</dbReference>
<keyword evidence="3 7" id="KW-0560">Oxidoreductase</keyword>
<comment type="function">
    <text evidence="1">Catalyzes the reversible oxidative deamination of glutamate to alpha-ketoglutarate and ammonia.</text>
</comment>
<accession>A0A250KUZ6</accession>
<dbReference type="SUPFAM" id="SSF51735">
    <property type="entry name" value="NAD(P)-binding Rossmann-fold domains"/>
    <property type="match status" value="1"/>
</dbReference>
<dbReference type="SMART" id="SM00839">
    <property type="entry name" value="ELFV_dehydrog"/>
    <property type="match status" value="1"/>
</dbReference>
<dbReference type="InterPro" id="IPR006097">
    <property type="entry name" value="Glu/Leu/Phe/Val/Trp_DH_dimer"/>
</dbReference>
<dbReference type="Proteomes" id="UP000266313">
    <property type="component" value="Chromosome"/>
</dbReference>
<dbReference type="PANTHER" id="PTHR42722">
    <property type="entry name" value="LEUCINE DEHYDROGENASE"/>
    <property type="match status" value="1"/>
</dbReference>
<feature type="binding site" evidence="6">
    <location>
        <begin position="176"/>
        <end position="181"/>
    </location>
    <ligand>
        <name>NAD(+)</name>
        <dbReference type="ChEBI" id="CHEBI:57540"/>
    </ligand>
</feature>
<evidence type="ECO:0000256" key="1">
    <source>
        <dbReference type="ARBA" id="ARBA00003868"/>
    </source>
</evidence>
<evidence type="ECO:0000256" key="6">
    <source>
        <dbReference type="PIRSR" id="PIRSR000188-2"/>
    </source>
</evidence>
<dbReference type="InterPro" id="IPR046346">
    <property type="entry name" value="Aminoacid_DH-like_N_sf"/>
</dbReference>
<evidence type="ECO:0000256" key="4">
    <source>
        <dbReference type="ARBA" id="ARBA00023027"/>
    </source>
</evidence>
<dbReference type="Gene3D" id="3.40.50.10860">
    <property type="entry name" value="Leucine Dehydrogenase, chain A, domain 1"/>
    <property type="match status" value="1"/>
</dbReference>
<dbReference type="Pfam" id="PF00208">
    <property type="entry name" value="ELFV_dehydrog"/>
    <property type="match status" value="2"/>
</dbReference>